<name>A0ABP0GRF3_CLALP</name>
<gene>
    <name evidence="3" type="ORF">CVLEPA_LOCUS27601</name>
</gene>
<dbReference type="InterPro" id="IPR011256">
    <property type="entry name" value="Reg_factor_effector_dom_sf"/>
</dbReference>
<dbReference type="PANTHER" id="PTHR11220">
    <property type="entry name" value="HEME-BINDING PROTEIN-RELATED"/>
    <property type="match status" value="1"/>
</dbReference>
<dbReference type="Pfam" id="PF04832">
    <property type="entry name" value="SOUL"/>
    <property type="match status" value="1"/>
</dbReference>
<keyword evidence="2" id="KW-0732">Signal</keyword>
<dbReference type="Gene3D" id="3.20.80.10">
    <property type="entry name" value="Regulatory factor, effector binding domain"/>
    <property type="match status" value="1"/>
</dbReference>
<organism evidence="3 4">
    <name type="scientific">Clavelina lepadiformis</name>
    <name type="common">Light-bulb sea squirt</name>
    <name type="synonym">Ascidia lepadiformis</name>
    <dbReference type="NCBI Taxonomy" id="159417"/>
    <lineage>
        <taxon>Eukaryota</taxon>
        <taxon>Metazoa</taxon>
        <taxon>Chordata</taxon>
        <taxon>Tunicata</taxon>
        <taxon>Ascidiacea</taxon>
        <taxon>Aplousobranchia</taxon>
        <taxon>Clavelinidae</taxon>
        <taxon>Clavelina</taxon>
    </lineage>
</organism>
<feature type="chain" id="PRO_5046609783" description="SOUL heme-binding protein" evidence="2">
    <location>
        <begin position="20"/>
        <end position="205"/>
    </location>
</feature>
<evidence type="ECO:0000313" key="3">
    <source>
        <dbReference type="EMBL" id="CAK8694212.1"/>
    </source>
</evidence>
<comment type="similarity">
    <text evidence="1">Belongs to the HEBP family.</text>
</comment>
<feature type="signal peptide" evidence="2">
    <location>
        <begin position="1"/>
        <end position="19"/>
    </location>
</feature>
<dbReference type="SUPFAM" id="SSF55136">
    <property type="entry name" value="Probable bacterial effector-binding domain"/>
    <property type="match status" value="1"/>
</dbReference>
<dbReference type="Proteomes" id="UP001642483">
    <property type="component" value="Unassembled WGS sequence"/>
</dbReference>
<evidence type="ECO:0000313" key="4">
    <source>
        <dbReference type="Proteomes" id="UP001642483"/>
    </source>
</evidence>
<proteinExistence type="inferred from homology"/>
<sequence>MKMHLYLLLVAVLLSGASSTPPYNGYEQPDWTLKPNQPKDGSFEVRSYPAANWTVTSVTAPNFDVAGNIAFWRVFRYIQGSNVEAMKMAMTVPVTTEMPREDCPFCNVTYTMAFYLPSKYQLAPPKPTDGLIRTEHRAPLTVYVRRFSGWANAQDWRTQASMLHDSLLENGVLDSEVDRTRFYAVGYDSPSQLFNRRNEVWLIAV</sequence>
<evidence type="ECO:0000256" key="2">
    <source>
        <dbReference type="SAM" id="SignalP"/>
    </source>
</evidence>
<dbReference type="EMBL" id="CAWYQH010000141">
    <property type="protein sequence ID" value="CAK8694212.1"/>
    <property type="molecule type" value="Genomic_DNA"/>
</dbReference>
<keyword evidence="4" id="KW-1185">Reference proteome</keyword>
<evidence type="ECO:0008006" key="5">
    <source>
        <dbReference type="Google" id="ProtNLM"/>
    </source>
</evidence>
<comment type="caution">
    <text evidence="3">The sequence shown here is derived from an EMBL/GenBank/DDBJ whole genome shotgun (WGS) entry which is preliminary data.</text>
</comment>
<evidence type="ECO:0000256" key="1">
    <source>
        <dbReference type="ARBA" id="ARBA00009817"/>
    </source>
</evidence>
<accession>A0ABP0GRF3</accession>
<dbReference type="InterPro" id="IPR006917">
    <property type="entry name" value="SOUL_heme-bd"/>
</dbReference>
<reference evidence="3 4" key="1">
    <citation type="submission" date="2024-02" db="EMBL/GenBank/DDBJ databases">
        <authorList>
            <person name="Daric V."/>
            <person name="Darras S."/>
        </authorList>
    </citation>
    <scope>NUCLEOTIDE SEQUENCE [LARGE SCALE GENOMIC DNA]</scope>
</reference>
<protein>
    <recommendedName>
        <fullName evidence="5">SOUL heme-binding protein</fullName>
    </recommendedName>
</protein>
<dbReference type="PANTHER" id="PTHR11220:SF1">
    <property type="entry name" value="HEME-BINDING PROTEIN 2"/>
    <property type="match status" value="1"/>
</dbReference>